<dbReference type="SUPFAM" id="SSF55874">
    <property type="entry name" value="ATPase domain of HSP90 chaperone/DNA topoisomerase II/histidine kinase"/>
    <property type="match status" value="1"/>
</dbReference>
<dbReference type="InterPro" id="IPR036097">
    <property type="entry name" value="HisK_dim/P_sf"/>
</dbReference>
<evidence type="ECO:0000259" key="8">
    <source>
        <dbReference type="PROSITE" id="PS50109"/>
    </source>
</evidence>
<protein>
    <recommendedName>
        <fullName evidence="2">histidine kinase</fullName>
        <ecNumber evidence="2">2.7.13.3</ecNumber>
    </recommendedName>
</protein>
<dbReference type="SUPFAM" id="SSF47384">
    <property type="entry name" value="Homodimeric domain of signal transducing histidine kinase"/>
    <property type="match status" value="1"/>
</dbReference>
<evidence type="ECO:0000256" key="3">
    <source>
        <dbReference type="ARBA" id="ARBA00022553"/>
    </source>
</evidence>
<evidence type="ECO:0000256" key="6">
    <source>
        <dbReference type="SAM" id="Coils"/>
    </source>
</evidence>
<accession>A0A2S1R1P7</accession>
<dbReference type="Gene3D" id="1.10.287.130">
    <property type="match status" value="1"/>
</dbReference>
<dbReference type="InterPro" id="IPR005467">
    <property type="entry name" value="His_kinase_dom"/>
</dbReference>
<dbReference type="SUPFAM" id="SSF55785">
    <property type="entry name" value="PYP-like sensor domain (PAS domain)"/>
    <property type="match status" value="1"/>
</dbReference>
<dbReference type="FunFam" id="3.30.450.20:FF:000099">
    <property type="entry name" value="Sensory box sensor histidine kinase"/>
    <property type="match status" value="1"/>
</dbReference>
<dbReference type="SMART" id="SM00388">
    <property type="entry name" value="HisKA"/>
    <property type="match status" value="1"/>
</dbReference>
<dbReference type="EC" id="2.7.13.3" evidence="2"/>
<evidence type="ECO:0000313" key="12">
    <source>
        <dbReference type="Proteomes" id="UP000244929"/>
    </source>
</evidence>
<dbReference type="InterPro" id="IPR001610">
    <property type="entry name" value="PAC"/>
</dbReference>
<keyword evidence="7" id="KW-1133">Transmembrane helix</keyword>
<feature type="domain" description="PAC" evidence="10">
    <location>
        <begin position="218"/>
        <end position="270"/>
    </location>
</feature>
<dbReference type="InterPro" id="IPR036890">
    <property type="entry name" value="HATPase_C_sf"/>
</dbReference>
<dbReference type="InterPro" id="IPR004358">
    <property type="entry name" value="Sig_transdc_His_kin-like_C"/>
</dbReference>
<dbReference type="PROSITE" id="PS50113">
    <property type="entry name" value="PAC"/>
    <property type="match status" value="1"/>
</dbReference>
<dbReference type="InterPro" id="IPR003594">
    <property type="entry name" value="HATPase_dom"/>
</dbReference>
<feature type="coiled-coil region" evidence="6">
    <location>
        <begin position="272"/>
        <end position="299"/>
    </location>
</feature>
<dbReference type="Gene3D" id="3.30.565.10">
    <property type="entry name" value="Histidine kinase-like ATPase, C-terminal domain"/>
    <property type="match status" value="1"/>
</dbReference>
<dbReference type="PANTHER" id="PTHR43304:SF1">
    <property type="entry name" value="PAC DOMAIN-CONTAINING PROTEIN"/>
    <property type="match status" value="1"/>
</dbReference>
<keyword evidence="7" id="KW-0472">Membrane</keyword>
<dbReference type="InterPro" id="IPR013655">
    <property type="entry name" value="PAS_fold_3"/>
</dbReference>
<evidence type="ECO:0000313" key="11">
    <source>
        <dbReference type="EMBL" id="AWH86506.1"/>
    </source>
</evidence>
<dbReference type="OrthoDB" id="890870at2"/>
<dbReference type="PROSITE" id="PS50112">
    <property type="entry name" value="PAS"/>
    <property type="match status" value="1"/>
</dbReference>
<keyword evidence="5" id="KW-0418">Kinase</keyword>
<evidence type="ECO:0000256" key="1">
    <source>
        <dbReference type="ARBA" id="ARBA00000085"/>
    </source>
</evidence>
<gene>
    <name evidence="11" type="ORF">HYN59_15935</name>
</gene>
<keyword evidence="12" id="KW-1185">Reference proteome</keyword>
<dbReference type="EMBL" id="CP029186">
    <property type="protein sequence ID" value="AWH86506.1"/>
    <property type="molecule type" value="Genomic_DNA"/>
</dbReference>
<dbReference type="SMART" id="SM00387">
    <property type="entry name" value="HATPase_c"/>
    <property type="match status" value="1"/>
</dbReference>
<organism evidence="11 12">
    <name type="scientific">Flavobacterium album</name>
    <dbReference type="NCBI Taxonomy" id="2175091"/>
    <lineage>
        <taxon>Bacteria</taxon>
        <taxon>Pseudomonadati</taxon>
        <taxon>Bacteroidota</taxon>
        <taxon>Flavobacteriia</taxon>
        <taxon>Flavobacteriales</taxon>
        <taxon>Flavobacteriaceae</taxon>
        <taxon>Flavobacterium</taxon>
    </lineage>
</organism>
<feature type="domain" description="Histidine kinase" evidence="8">
    <location>
        <begin position="299"/>
        <end position="509"/>
    </location>
</feature>
<dbReference type="CDD" id="cd00082">
    <property type="entry name" value="HisKA"/>
    <property type="match status" value="1"/>
</dbReference>
<dbReference type="RefSeq" id="WP_108779229.1">
    <property type="nucleotide sequence ID" value="NZ_CP029186.1"/>
</dbReference>
<name>A0A2S1R1P7_9FLAO</name>
<dbReference type="AlphaFoldDB" id="A0A2S1R1P7"/>
<feature type="domain" description="PAS" evidence="9">
    <location>
        <begin position="145"/>
        <end position="215"/>
    </location>
</feature>
<comment type="catalytic activity">
    <reaction evidence="1">
        <text>ATP + protein L-histidine = ADP + protein N-phospho-L-histidine.</text>
        <dbReference type="EC" id="2.7.13.3"/>
    </reaction>
</comment>
<dbReference type="Pfam" id="PF00512">
    <property type="entry name" value="HisKA"/>
    <property type="match status" value="1"/>
</dbReference>
<proteinExistence type="predicted"/>
<evidence type="ECO:0000256" key="7">
    <source>
        <dbReference type="SAM" id="Phobius"/>
    </source>
</evidence>
<dbReference type="GO" id="GO:0000155">
    <property type="term" value="F:phosphorelay sensor kinase activity"/>
    <property type="evidence" value="ECO:0007669"/>
    <property type="project" value="InterPro"/>
</dbReference>
<keyword evidence="3" id="KW-0597">Phosphoprotein</keyword>
<dbReference type="InterPro" id="IPR058544">
    <property type="entry name" value="ETR1_N"/>
</dbReference>
<keyword evidence="7" id="KW-0812">Transmembrane</keyword>
<evidence type="ECO:0000256" key="4">
    <source>
        <dbReference type="ARBA" id="ARBA00022679"/>
    </source>
</evidence>
<dbReference type="Pfam" id="PF25487">
    <property type="entry name" value="ETR1_N"/>
    <property type="match status" value="1"/>
</dbReference>
<evidence type="ECO:0000259" key="9">
    <source>
        <dbReference type="PROSITE" id="PS50112"/>
    </source>
</evidence>
<keyword evidence="6" id="KW-0175">Coiled coil</keyword>
<reference evidence="11 12" key="1">
    <citation type="submission" date="2018-04" db="EMBL/GenBank/DDBJ databases">
        <title>Genome sequencing of Flavobacterium sp. HYN0059.</title>
        <authorList>
            <person name="Yi H."/>
            <person name="Baek C."/>
        </authorList>
    </citation>
    <scope>NUCLEOTIDE SEQUENCE [LARGE SCALE GENOMIC DNA]</scope>
    <source>
        <strain evidence="11 12">HYN0059</strain>
    </source>
</reference>
<dbReference type="SMART" id="SM00091">
    <property type="entry name" value="PAS"/>
    <property type="match status" value="1"/>
</dbReference>
<dbReference type="NCBIfam" id="TIGR00229">
    <property type="entry name" value="sensory_box"/>
    <property type="match status" value="1"/>
</dbReference>
<dbReference type="PROSITE" id="PS50109">
    <property type="entry name" value="HIS_KIN"/>
    <property type="match status" value="1"/>
</dbReference>
<dbReference type="PANTHER" id="PTHR43304">
    <property type="entry name" value="PHYTOCHROME-LIKE PROTEIN CPH1"/>
    <property type="match status" value="1"/>
</dbReference>
<feature type="transmembrane region" description="Helical" evidence="7">
    <location>
        <begin position="68"/>
        <end position="93"/>
    </location>
</feature>
<dbReference type="InterPro" id="IPR052162">
    <property type="entry name" value="Sensor_kinase/Photoreceptor"/>
</dbReference>
<evidence type="ECO:0000259" key="10">
    <source>
        <dbReference type="PROSITE" id="PS50113"/>
    </source>
</evidence>
<dbReference type="PRINTS" id="PR00344">
    <property type="entry name" value="BCTRLSENSOR"/>
</dbReference>
<dbReference type="SMART" id="SM00086">
    <property type="entry name" value="PAC"/>
    <property type="match status" value="1"/>
</dbReference>
<dbReference type="Proteomes" id="UP000244929">
    <property type="component" value="Chromosome"/>
</dbReference>
<dbReference type="InterPro" id="IPR000014">
    <property type="entry name" value="PAS"/>
</dbReference>
<dbReference type="CDD" id="cd00130">
    <property type="entry name" value="PAS"/>
    <property type="match status" value="1"/>
</dbReference>
<dbReference type="Gene3D" id="3.30.450.20">
    <property type="entry name" value="PAS domain"/>
    <property type="match status" value="1"/>
</dbReference>
<dbReference type="InterPro" id="IPR035965">
    <property type="entry name" value="PAS-like_dom_sf"/>
</dbReference>
<feature type="transmembrane region" description="Helical" evidence="7">
    <location>
        <begin position="99"/>
        <end position="119"/>
    </location>
</feature>
<dbReference type="InterPro" id="IPR000700">
    <property type="entry name" value="PAS-assoc_C"/>
</dbReference>
<dbReference type="Pfam" id="PF02518">
    <property type="entry name" value="HATPase_c"/>
    <property type="match status" value="1"/>
</dbReference>
<dbReference type="InterPro" id="IPR003661">
    <property type="entry name" value="HisK_dim/P_dom"/>
</dbReference>
<dbReference type="Pfam" id="PF08447">
    <property type="entry name" value="PAS_3"/>
    <property type="match status" value="1"/>
</dbReference>
<evidence type="ECO:0000256" key="2">
    <source>
        <dbReference type="ARBA" id="ARBA00012438"/>
    </source>
</evidence>
<sequence>MDELGEFIEKFFDTGAFPPRWYCGKWSEFHGWLYIISDLAIWAAYFTIPLLLVSFIRKKKDLPFPKIFWLFVAFIVACGATHLIDAVIFWFPIYRVSAFVRLITAIASWATVVALYRIIPKALQLRTPLELEKEVALRTTELHNTVARMRFMADAMPQIVWTAKPDGTVDYFNKRACDYTGKEESQLHGWGWVELIHAEDRESTGSLWNKAIADRQPFEAENRIRSVDGKFYWHLTRAIPQYGEDGSVECWVGTATNIEQQKRTAVLLEQMVAERTGQLEHANRELKQSNQDLEFFAAAASHDLQAPLRTVSTYLSMITQGVGEPIEERTLLRIQKAAAATTRMGGLINNLLQFSRVNASELVLATVDLNQIVGNTATMVGETDYGKTVSINVTPMPTVKGDALLIGQLIQNLVINGIIYNNSDTAVIAIGGYNTESDTVITVQDNGIGIAREHQEKIFAAFTRLGSDIKGTGLGLAICKRIMDKHNGTIRLESDQGKGTIFYISFPRS</sequence>
<evidence type="ECO:0000256" key="5">
    <source>
        <dbReference type="ARBA" id="ARBA00022777"/>
    </source>
</evidence>
<dbReference type="KEGG" id="falb:HYN59_15935"/>
<keyword evidence="4" id="KW-0808">Transferase</keyword>
<feature type="transmembrane region" description="Helical" evidence="7">
    <location>
        <begin position="31"/>
        <end position="56"/>
    </location>
</feature>